<dbReference type="GO" id="GO:0005829">
    <property type="term" value="C:cytosol"/>
    <property type="evidence" value="ECO:0007669"/>
    <property type="project" value="TreeGrafter"/>
</dbReference>
<accession>A0A1W2G5U0</accession>
<dbReference type="PANTHER" id="PTHR43020">
    <property type="entry name" value="CDK5 REGULATORY SUBUNIT-ASSOCIATED PROTEIN 1"/>
    <property type="match status" value="1"/>
</dbReference>
<dbReference type="InterPro" id="IPR058240">
    <property type="entry name" value="rSAM_sf"/>
</dbReference>
<dbReference type="PROSITE" id="PS01278">
    <property type="entry name" value="MTTASE_RADICAL"/>
    <property type="match status" value="1"/>
</dbReference>
<dbReference type="GO" id="GO:0046872">
    <property type="term" value="F:metal ion binding"/>
    <property type="evidence" value="ECO:0007669"/>
    <property type="project" value="UniProtKB-KW"/>
</dbReference>
<dbReference type="Gene3D" id="3.80.30.20">
    <property type="entry name" value="tm_1862 like domain"/>
    <property type="match status" value="1"/>
</dbReference>
<keyword evidence="8" id="KW-0819">tRNA processing</keyword>
<evidence type="ECO:0000256" key="15">
    <source>
        <dbReference type="ARBA" id="ARBA00069898"/>
    </source>
</evidence>
<keyword evidence="6 18" id="KW-0808">Transferase</keyword>
<dbReference type="InterPro" id="IPR005839">
    <property type="entry name" value="Methylthiotransferase"/>
</dbReference>
<dbReference type="InterPro" id="IPR023404">
    <property type="entry name" value="rSAM_horseshoe"/>
</dbReference>
<dbReference type="STRING" id="692418.SAMN04488029_0311"/>
<keyword evidence="5" id="KW-0963">Cytoplasm</keyword>
<evidence type="ECO:0000256" key="11">
    <source>
        <dbReference type="ARBA" id="ARBA00023014"/>
    </source>
</evidence>
<keyword evidence="7" id="KW-0949">S-adenosyl-L-methionine</keyword>
<feature type="domain" description="Radical SAM core" evidence="17">
    <location>
        <begin position="137"/>
        <end position="371"/>
    </location>
</feature>
<dbReference type="PROSITE" id="PS51449">
    <property type="entry name" value="MTTASE_N"/>
    <property type="match status" value="1"/>
</dbReference>
<gene>
    <name evidence="18" type="ORF">SAMN04488029_0311</name>
</gene>
<dbReference type="GO" id="GO:0035598">
    <property type="term" value="F:tRNA (N(6)-L-threonylcarbamoyladenosine(37)-C(2))-methylthiotransferase activity"/>
    <property type="evidence" value="ECO:0007669"/>
    <property type="project" value="UniProtKB-EC"/>
</dbReference>
<name>A0A1W2G5U0_REIFA</name>
<dbReference type="PANTHER" id="PTHR43020:SF2">
    <property type="entry name" value="MITOCHONDRIAL TRNA METHYLTHIOTRANSFERASE CDK5RAP1"/>
    <property type="match status" value="1"/>
</dbReference>
<dbReference type="EC" id="2.8.4.5" evidence="3"/>
<dbReference type="SMART" id="SM00729">
    <property type="entry name" value="Elp3"/>
    <property type="match status" value="1"/>
</dbReference>
<dbReference type="Gene3D" id="3.40.50.12160">
    <property type="entry name" value="Methylthiotransferase, N-terminal domain"/>
    <property type="match status" value="1"/>
</dbReference>
<dbReference type="InterPro" id="IPR007197">
    <property type="entry name" value="rSAM"/>
</dbReference>
<evidence type="ECO:0000256" key="13">
    <source>
        <dbReference type="ARBA" id="ARBA00051661"/>
    </source>
</evidence>
<dbReference type="NCBIfam" id="TIGR01579">
    <property type="entry name" value="MiaB-like-C"/>
    <property type="match status" value="1"/>
</dbReference>
<dbReference type="SFLD" id="SFLDG01082">
    <property type="entry name" value="B12-binding_domain_containing"/>
    <property type="match status" value="1"/>
</dbReference>
<dbReference type="InterPro" id="IPR038135">
    <property type="entry name" value="Methylthiotransferase_N_sf"/>
</dbReference>
<dbReference type="SFLD" id="SFLDG01061">
    <property type="entry name" value="methylthiotransferase"/>
    <property type="match status" value="1"/>
</dbReference>
<organism evidence="18 19">
    <name type="scientific">Reichenbachiella faecimaris</name>
    <dbReference type="NCBI Taxonomy" id="692418"/>
    <lineage>
        <taxon>Bacteria</taxon>
        <taxon>Pseudomonadati</taxon>
        <taxon>Bacteroidota</taxon>
        <taxon>Cytophagia</taxon>
        <taxon>Cytophagales</taxon>
        <taxon>Reichenbachiellaceae</taxon>
        <taxon>Reichenbachiella</taxon>
    </lineage>
</organism>
<dbReference type="FunFam" id="3.40.50.12160:FF:000004">
    <property type="entry name" value="Threonylcarbamoyladenosine tRNA methylthiotransferase MtaB"/>
    <property type="match status" value="1"/>
</dbReference>
<dbReference type="GO" id="GO:0051539">
    <property type="term" value="F:4 iron, 4 sulfur cluster binding"/>
    <property type="evidence" value="ECO:0007669"/>
    <property type="project" value="UniProtKB-KW"/>
</dbReference>
<evidence type="ECO:0000256" key="6">
    <source>
        <dbReference type="ARBA" id="ARBA00022679"/>
    </source>
</evidence>
<comment type="similarity">
    <text evidence="14">Belongs to the methylthiotransferase family. MtaB subfamily.</text>
</comment>
<dbReference type="PROSITE" id="PS51918">
    <property type="entry name" value="RADICAL_SAM"/>
    <property type="match status" value="1"/>
</dbReference>
<dbReference type="SFLD" id="SFLDS00029">
    <property type="entry name" value="Radical_SAM"/>
    <property type="match status" value="1"/>
</dbReference>
<dbReference type="CDD" id="cd01335">
    <property type="entry name" value="Radical_SAM"/>
    <property type="match status" value="1"/>
</dbReference>
<evidence type="ECO:0000256" key="4">
    <source>
        <dbReference type="ARBA" id="ARBA00022485"/>
    </source>
</evidence>
<dbReference type="OrthoDB" id="9805215at2"/>
<dbReference type="Pfam" id="PF04055">
    <property type="entry name" value="Radical_SAM"/>
    <property type="match status" value="1"/>
</dbReference>
<evidence type="ECO:0000313" key="18">
    <source>
        <dbReference type="EMBL" id="SMD31973.1"/>
    </source>
</evidence>
<dbReference type="SUPFAM" id="SSF102114">
    <property type="entry name" value="Radical SAM enzymes"/>
    <property type="match status" value="1"/>
</dbReference>
<dbReference type="InterPro" id="IPR006638">
    <property type="entry name" value="Elp3/MiaA/NifB-like_rSAM"/>
</dbReference>
<evidence type="ECO:0000259" key="17">
    <source>
        <dbReference type="PROSITE" id="PS51918"/>
    </source>
</evidence>
<evidence type="ECO:0000256" key="1">
    <source>
        <dbReference type="ARBA" id="ARBA00001966"/>
    </source>
</evidence>
<evidence type="ECO:0000256" key="14">
    <source>
        <dbReference type="ARBA" id="ARBA00061574"/>
    </source>
</evidence>
<evidence type="ECO:0000259" key="16">
    <source>
        <dbReference type="PROSITE" id="PS51449"/>
    </source>
</evidence>
<dbReference type="InterPro" id="IPR020612">
    <property type="entry name" value="Methylthiotransferase_CS"/>
</dbReference>
<evidence type="ECO:0000256" key="3">
    <source>
        <dbReference type="ARBA" id="ARBA00013273"/>
    </source>
</evidence>
<feature type="domain" description="MTTase N-terminal" evidence="16">
    <location>
        <begin position="2"/>
        <end position="114"/>
    </location>
</feature>
<dbReference type="NCBIfam" id="TIGR00089">
    <property type="entry name" value="MiaB/RimO family radical SAM methylthiotransferase"/>
    <property type="match status" value="1"/>
</dbReference>
<keyword evidence="10" id="KW-0408">Iron</keyword>
<sequence>MKKVAFYTLGCKLNFSETSTISRLFEEEGYEKVAFENRPDIFVINTCSVTENADKKCRQIVKNAKKISPESFVVIIGCFAQLKPKEISEIPGVDAVLGAAEKFKLLEHLKDFEKQKEAIVCASEISNATEFNNAYSVADRTRTFLKVQDGCNYGCAFCTIPLARGKSRSDSIENILKSAHEIAATEVKEVVLTGVNIGDFGVQGGRRKERFLELVKALDEVQGIERFRISSIEPNLLNNQIIEFVAQSKRFVPHFHIPLQSGSNKILKLMNRRYLRELYVERVAKIKEVMPDACIGVDVITGFPGETHEDFLDTYNFINELPVSYLHVFTYSERANTHAVDMEGVVPKKERNERSNMLRILSEKKKRAFYESQIGKEFSVLLENDIKDDFMYGFTENYLKVKLPAQESLINQVKLVSLQALDKEGVMTVREVVVA</sequence>
<dbReference type="Proteomes" id="UP000192472">
    <property type="component" value="Unassembled WGS sequence"/>
</dbReference>
<evidence type="ECO:0000256" key="5">
    <source>
        <dbReference type="ARBA" id="ARBA00022490"/>
    </source>
</evidence>
<dbReference type="FunFam" id="3.80.30.20:FF:000001">
    <property type="entry name" value="tRNA-2-methylthio-N(6)-dimethylallyladenosine synthase 2"/>
    <property type="match status" value="1"/>
</dbReference>
<evidence type="ECO:0000256" key="7">
    <source>
        <dbReference type="ARBA" id="ARBA00022691"/>
    </source>
</evidence>
<evidence type="ECO:0000256" key="12">
    <source>
        <dbReference type="ARBA" id="ARBA00031213"/>
    </source>
</evidence>
<reference evidence="18 19" key="1">
    <citation type="submission" date="2017-04" db="EMBL/GenBank/DDBJ databases">
        <authorList>
            <person name="Afonso C.L."/>
            <person name="Miller P.J."/>
            <person name="Scott M.A."/>
            <person name="Spackman E."/>
            <person name="Goraichik I."/>
            <person name="Dimitrov K.M."/>
            <person name="Suarez D.L."/>
            <person name="Swayne D.E."/>
        </authorList>
    </citation>
    <scope>NUCLEOTIDE SEQUENCE [LARGE SCALE GENOMIC DNA]</scope>
    <source>
        <strain evidence="18 19">DSM 26133</strain>
    </source>
</reference>
<dbReference type="RefSeq" id="WP_084370660.1">
    <property type="nucleotide sequence ID" value="NZ_FWYF01000001.1"/>
</dbReference>
<protein>
    <recommendedName>
        <fullName evidence="15">Threonylcarbamoyladenosine tRNA methylthiotransferase MtaB</fullName>
        <ecNumber evidence="3">2.8.4.5</ecNumber>
    </recommendedName>
    <alternativeName>
        <fullName evidence="12">tRNA-t(6)A37 methylthiotransferase</fullName>
    </alternativeName>
</protein>
<dbReference type="EMBL" id="FWYF01000001">
    <property type="protein sequence ID" value="SMD31973.1"/>
    <property type="molecule type" value="Genomic_DNA"/>
</dbReference>
<keyword evidence="9" id="KW-0479">Metal-binding</keyword>
<dbReference type="GO" id="GO:0035597">
    <property type="term" value="F:tRNA-2-methylthio-N(6)-dimethylallyladenosine(37) synthase activity"/>
    <property type="evidence" value="ECO:0007669"/>
    <property type="project" value="TreeGrafter"/>
</dbReference>
<keyword evidence="19" id="KW-1185">Reference proteome</keyword>
<comment type="cofactor">
    <cofactor evidence="1">
        <name>[4Fe-4S] cluster</name>
        <dbReference type="ChEBI" id="CHEBI:49883"/>
    </cofactor>
</comment>
<dbReference type="AlphaFoldDB" id="A0A1W2G5U0"/>
<keyword evidence="11" id="KW-0411">Iron-sulfur</keyword>
<keyword evidence="4" id="KW-0004">4Fe-4S</keyword>
<evidence type="ECO:0000256" key="2">
    <source>
        <dbReference type="ARBA" id="ARBA00002399"/>
    </source>
</evidence>
<evidence type="ECO:0000256" key="8">
    <source>
        <dbReference type="ARBA" id="ARBA00022694"/>
    </source>
</evidence>
<dbReference type="InterPro" id="IPR013848">
    <property type="entry name" value="Methylthiotransferase_N"/>
</dbReference>
<evidence type="ECO:0000313" key="19">
    <source>
        <dbReference type="Proteomes" id="UP000192472"/>
    </source>
</evidence>
<comment type="function">
    <text evidence="2">Catalyzes the methylthiolation of N6-threonylcarbamoyladenosine (t(6)A), leading to the formation of 2-methylthio-N6-threonylcarbamoyladenosine (ms(2)t(6)A) at position 37 in tRNAs that read codons beginning with adenine.</text>
</comment>
<comment type="catalytic activity">
    <reaction evidence="13">
        <text>N(6)-L-threonylcarbamoyladenosine(37) in tRNA + (sulfur carrier)-SH + AH2 + 2 S-adenosyl-L-methionine = 2-methylsulfanyl-N(6)-L-threonylcarbamoyladenosine(37) in tRNA + (sulfur carrier)-H + 5'-deoxyadenosine + L-methionine + A + S-adenosyl-L-homocysteine + 2 H(+)</text>
        <dbReference type="Rhea" id="RHEA:37075"/>
        <dbReference type="Rhea" id="RHEA-COMP:10163"/>
        <dbReference type="Rhea" id="RHEA-COMP:11092"/>
        <dbReference type="Rhea" id="RHEA-COMP:14737"/>
        <dbReference type="Rhea" id="RHEA-COMP:14739"/>
        <dbReference type="ChEBI" id="CHEBI:13193"/>
        <dbReference type="ChEBI" id="CHEBI:15378"/>
        <dbReference type="ChEBI" id="CHEBI:17319"/>
        <dbReference type="ChEBI" id="CHEBI:17499"/>
        <dbReference type="ChEBI" id="CHEBI:29917"/>
        <dbReference type="ChEBI" id="CHEBI:57844"/>
        <dbReference type="ChEBI" id="CHEBI:57856"/>
        <dbReference type="ChEBI" id="CHEBI:59789"/>
        <dbReference type="ChEBI" id="CHEBI:64428"/>
        <dbReference type="ChEBI" id="CHEBI:74418"/>
        <dbReference type="ChEBI" id="CHEBI:74420"/>
        <dbReference type="EC" id="2.8.4.5"/>
    </reaction>
</comment>
<proteinExistence type="inferred from homology"/>
<dbReference type="Pfam" id="PF00919">
    <property type="entry name" value="UPF0004"/>
    <property type="match status" value="1"/>
</dbReference>
<dbReference type="InterPro" id="IPR006467">
    <property type="entry name" value="MiaB-like_bact"/>
</dbReference>
<evidence type="ECO:0000256" key="9">
    <source>
        <dbReference type="ARBA" id="ARBA00022723"/>
    </source>
</evidence>
<evidence type="ECO:0000256" key="10">
    <source>
        <dbReference type="ARBA" id="ARBA00023004"/>
    </source>
</evidence>